<dbReference type="Proteomes" id="UP000076584">
    <property type="component" value="Unassembled WGS sequence"/>
</dbReference>
<dbReference type="EMBL" id="LFIW01000631">
    <property type="protein sequence ID" value="KZL85455.1"/>
    <property type="molecule type" value="Genomic_DNA"/>
</dbReference>
<reference evidence="2 3" key="1">
    <citation type="submission" date="2015-06" db="EMBL/GenBank/DDBJ databases">
        <title>Survival trade-offs in plant roots during colonization by closely related pathogenic and mutualistic fungi.</title>
        <authorList>
            <person name="Hacquard S."/>
            <person name="Kracher B."/>
            <person name="Hiruma K."/>
            <person name="Weinman A."/>
            <person name="Muench P."/>
            <person name="Garrido Oter R."/>
            <person name="Ver Loren van Themaat E."/>
            <person name="Dallerey J.-F."/>
            <person name="Damm U."/>
            <person name="Henrissat B."/>
            <person name="Lespinet O."/>
            <person name="Thon M."/>
            <person name="Kemen E."/>
            <person name="McHardy A.C."/>
            <person name="Schulze-Lefert P."/>
            <person name="O'Connell R.J."/>
        </authorList>
    </citation>
    <scope>NUCLEOTIDE SEQUENCE [LARGE SCALE GENOMIC DNA]</scope>
    <source>
        <strain evidence="2 3">MAFF 238704</strain>
    </source>
</reference>
<comment type="caution">
    <text evidence="2">The sequence shown here is derived from an EMBL/GenBank/DDBJ whole genome shotgun (WGS) entry which is preliminary data.</text>
</comment>
<accession>A0A162N2G8</accession>
<name>A0A162N2G8_COLIC</name>
<evidence type="ECO:0000313" key="3">
    <source>
        <dbReference type="Proteomes" id="UP000076584"/>
    </source>
</evidence>
<proteinExistence type="predicted"/>
<evidence type="ECO:0000256" key="1">
    <source>
        <dbReference type="SAM" id="Phobius"/>
    </source>
</evidence>
<keyword evidence="1" id="KW-1133">Transmembrane helix</keyword>
<keyword evidence="1" id="KW-0812">Transmembrane</keyword>
<organism evidence="2 3">
    <name type="scientific">Colletotrichum incanum</name>
    <name type="common">Soybean anthracnose fungus</name>
    <dbReference type="NCBI Taxonomy" id="1573173"/>
    <lineage>
        <taxon>Eukaryota</taxon>
        <taxon>Fungi</taxon>
        <taxon>Dikarya</taxon>
        <taxon>Ascomycota</taxon>
        <taxon>Pezizomycotina</taxon>
        <taxon>Sordariomycetes</taxon>
        <taxon>Hypocreomycetidae</taxon>
        <taxon>Glomerellales</taxon>
        <taxon>Glomerellaceae</taxon>
        <taxon>Colletotrichum</taxon>
        <taxon>Colletotrichum spaethianum species complex</taxon>
    </lineage>
</organism>
<sequence>MAQPEANTRRSTWMFSVYILAFLLLISLNGLPYFVSMWSDQLAGNQASSLLFRPILLQWIDDLQEQLVLFLQPLFDIFAFDVLSGEEDTKSRRLISKADSFTTVVRVWAIKLPSVAVTLLLILPKTTGSTPVCLLAAVAWWSVFPCAAKAVQDGKADRDYALSEKKSNAEECQGSYLQSLSCLFIRLFSWSVIRNGCLFLFARFSPGLDPTLMTRFVHQVAALETVMLKWVQSYHRARKIVQVLSKNKLPNRSTVAAVADMLRAGSKRSCVWLTSRLTAVETCCIGKLYDTAQKRFGGGLLLPIAHEDHHDSRSTFCCTEVGGWIAGKLRWSSQTKGRCSQRPGLVAGVQEDRPLLAANMPRCDCTEV</sequence>
<keyword evidence="3" id="KW-1185">Reference proteome</keyword>
<keyword evidence="1" id="KW-0472">Membrane</keyword>
<gene>
    <name evidence="2" type="ORF">CI238_13000</name>
</gene>
<protein>
    <submittedName>
        <fullName evidence="2">Uncharacterized protein</fullName>
    </submittedName>
</protein>
<dbReference type="AlphaFoldDB" id="A0A162N2G8"/>
<evidence type="ECO:0000313" key="2">
    <source>
        <dbReference type="EMBL" id="KZL85455.1"/>
    </source>
</evidence>
<feature type="transmembrane region" description="Helical" evidence="1">
    <location>
        <begin position="12"/>
        <end position="35"/>
    </location>
</feature>